<reference evidence="3" key="1">
    <citation type="journal article" date="2022" name="G3 (Bethesda)">
        <title>High quality genome of the basidiomycete yeast Dioszegia hungarica PDD-24b-2 isolated from cloud water.</title>
        <authorList>
            <person name="Jarrige D."/>
            <person name="Haridas S."/>
            <person name="Bleykasten-Grosshans C."/>
            <person name="Joly M."/>
            <person name="Nadalig T."/>
            <person name="Sancelme M."/>
            <person name="Vuilleumier S."/>
            <person name="Grigoriev I.V."/>
            <person name="Amato P."/>
            <person name="Bringel F."/>
        </authorList>
    </citation>
    <scope>NUCLEOTIDE SEQUENCE</scope>
    <source>
        <strain evidence="3">PDD-24b-2</strain>
    </source>
</reference>
<organism evidence="3 4">
    <name type="scientific">Dioszegia hungarica</name>
    <dbReference type="NCBI Taxonomy" id="4972"/>
    <lineage>
        <taxon>Eukaryota</taxon>
        <taxon>Fungi</taxon>
        <taxon>Dikarya</taxon>
        <taxon>Basidiomycota</taxon>
        <taxon>Agaricomycotina</taxon>
        <taxon>Tremellomycetes</taxon>
        <taxon>Tremellales</taxon>
        <taxon>Bulleribasidiaceae</taxon>
        <taxon>Dioszegia</taxon>
    </lineage>
</organism>
<comment type="caution">
    <text evidence="3">The sequence shown here is derived from an EMBL/GenBank/DDBJ whole genome shotgun (WGS) entry which is preliminary data.</text>
</comment>
<dbReference type="AlphaFoldDB" id="A0AA38HBV3"/>
<dbReference type="GO" id="GO:0005743">
    <property type="term" value="C:mitochondrial inner membrane"/>
    <property type="evidence" value="ECO:0007669"/>
    <property type="project" value="UniProtKB-SubCell"/>
</dbReference>
<keyword evidence="2" id="KW-0249">Electron transport</keyword>
<dbReference type="GO" id="GO:0045271">
    <property type="term" value="C:respiratory chain complex I"/>
    <property type="evidence" value="ECO:0007669"/>
    <property type="project" value="InterPro"/>
</dbReference>
<keyword evidence="4" id="KW-1185">Reference proteome</keyword>
<dbReference type="PANTHER" id="PTHR12910">
    <property type="entry name" value="NADH-UBIQUINONE OXIDOREDUCTASE SUBUNIT B17.2"/>
    <property type="match status" value="1"/>
</dbReference>
<dbReference type="Pfam" id="PF05071">
    <property type="entry name" value="NDUFA12"/>
    <property type="match status" value="1"/>
</dbReference>
<comment type="subcellular location">
    <subcellularLocation>
        <location evidence="2">Mitochondrion inner membrane</location>
        <topology evidence="2">Peripheral membrane protein</topology>
        <orientation evidence="2">Matrix side</orientation>
    </subcellularLocation>
</comment>
<evidence type="ECO:0000313" key="4">
    <source>
        <dbReference type="Proteomes" id="UP001164286"/>
    </source>
</evidence>
<comment type="similarity">
    <text evidence="1 2">Belongs to the complex I NDUFA12 subunit family.</text>
</comment>
<dbReference type="InterPro" id="IPR007763">
    <property type="entry name" value="NDUFA12"/>
</dbReference>
<dbReference type="GeneID" id="77726070"/>
<keyword evidence="2" id="KW-0496">Mitochondrion</keyword>
<keyword evidence="2" id="KW-0813">Transport</keyword>
<dbReference type="PANTHER" id="PTHR12910:SF2">
    <property type="entry name" value="NADH DEHYDROGENASE [UBIQUINONE] 1 ALPHA SUBCOMPLEX SUBUNIT 12"/>
    <property type="match status" value="1"/>
</dbReference>
<sequence length="149" mass="16982">MSIVRTIKNMRAVGFKEWFRNMTYIGDAKMGTHVGTDQMGNRYYENNNPMEEVPGRQRWVDYAQDDFNASQAVPEWHSWLHHIRKDPPPTDPIMNASRPPWLADFKENLTGTRGAYKPYSTVVPKIRAWDPVVKQRGGGAASASSETQA</sequence>
<comment type="function">
    <text evidence="2">Accessory subunit of the mitochondrial membrane respiratory chain NADH dehydrogenase (Complex I), that is believed not to be involved in catalysis. Complex I functions in the transfer of electrons from NADH to the respiratory chain. The immediate electron acceptor for the enzyme is believed to be ubiquinone.</text>
</comment>
<name>A0AA38HBV3_9TREE</name>
<proteinExistence type="inferred from homology"/>
<protein>
    <recommendedName>
        <fullName evidence="2">NADH dehydrogenase [ubiquinone] 1 alpha subcomplex subunit</fullName>
    </recommendedName>
</protein>
<dbReference type="EMBL" id="JAKWFO010000004">
    <property type="protein sequence ID" value="KAI9637473.1"/>
    <property type="molecule type" value="Genomic_DNA"/>
</dbReference>
<keyword evidence="2" id="KW-0999">Mitochondrion inner membrane</keyword>
<evidence type="ECO:0000313" key="3">
    <source>
        <dbReference type="EMBL" id="KAI9637473.1"/>
    </source>
</evidence>
<keyword evidence="2" id="KW-0679">Respiratory chain</keyword>
<keyword evidence="2" id="KW-0472">Membrane</keyword>
<accession>A0AA38HBV3</accession>
<dbReference type="Proteomes" id="UP001164286">
    <property type="component" value="Unassembled WGS sequence"/>
</dbReference>
<evidence type="ECO:0000256" key="2">
    <source>
        <dbReference type="RuleBase" id="RU363103"/>
    </source>
</evidence>
<evidence type="ECO:0000256" key="1">
    <source>
        <dbReference type="ARBA" id="ARBA00007355"/>
    </source>
</evidence>
<gene>
    <name evidence="3" type="ORF">MKK02DRAFT_24265</name>
</gene>
<dbReference type="GO" id="GO:0006979">
    <property type="term" value="P:response to oxidative stress"/>
    <property type="evidence" value="ECO:0007669"/>
    <property type="project" value="TreeGrafter"/>
</dbReference>
<dbReference type="RefSeq" id="XP_052947250.1">
    <property type="nucleotide sequence ID" value="XM_053086869.1"/>
</dbReference>